<protein>
    <submittedName>
        <fullName evidence="3">Mediator of RNA polymerase ii transcription subunit</fullName>
    </submittedName>
</protein>
<evidence type="ECO:0000313" key="4">
    <source>
        <dbReference type="Proteomes" id="UP001146793"/>
    </source>
</evidence>
<feature type="compositionally biased region" description="Basic and acidic residues" evidence="2">
    <location>
        <begin position="1382"/>
        <end position="1401"/>
    </location>
</feature>
<name>A0AAV7ZYS0_9EUKA</name>
<dbReference type="EMBL" id="JANTQA010000016">
    <property type="protein sequence ID" value="KAJ3447102.1"/>
    <property type="molecule type" value="Genomic_DNA"/>
</dbReference>
<comment type="caution">
    <text evidence="3">The sequence shown here is derived from an EMBL/GenBank/DDBJ whole genome shotgun (WGS) entry which is preliminary data.</text>
</comment>
<sequence length="1601" mass="188053">MSKNPYSPISPQNHIRNIASPLYNVKSPTRVGGYLDSLEPYKLEEPTNQPALNKSKGIGVPDFFPLKKGCIEERPENFHRKNLMCPINNFRPYQTARIQIGLLEKKVKEGTRKIQQLKTELREKKLREDELKRSQPVFCYPDLKFQKKNDSSWIIRLRGSEPISEIAKILPKRSFETGFTLLEDLAKHRVPLIRAIWNIKAVYLYNNFNSKEKKTNEEWTKILIKYMFELLKKIKNSKSIQNNSTLKQRWIYGVRMSLWCYNYSMLKIDSFLTYLSRLLSHTSDDIETLSAKLFFIFNFIEAFCSTYFHLRELLGIFETKMKDIQTKKMKEDPRYYLIYDKFVILLKYIISNAPDAMILTKVPKLLTFKNYIINHSRNKILKYSQNVSSTTNKNNGNNNNNNNNNQNNNSNNNNTNGSSRDNSNKNTTATTANNNSNNNSNVSSNNHINNNSSNNNNNDDLTKKRNNFQNKLTEIDPFNLWPHLEDEEITTKIGLTNFSKILKRSEFLYQHIDPQSRDSINVIQGLDKLALHEKIENKTIYENTKLNKKEFVFTVCEWATTLHRDFLYTKLFSIYILKTYGQYLTQSNKITKIAMELKDILIEFLFNFKSINDPKKKKLLIEFYSELIKFGLFSHDMYARKLIVRGYFFNDYLIEQEKRAFQIEIYSKLIVYSKDMKHETNQRNKLLYGKNANEKVLEEKKKLESLKLKVFNLFKNSQFIDTKQLTFVLKLLKQIEPYYSFQISCYTSELLRKIVINNKSKFNLFKNQKYLGGDFSVNITYAMNIHEATQNLSNLNDDIIWLFYHTQGFEKQLFKLVKRYEYSFAPQNKIEKIVQALLAKQKVLRTEQRFLSLAKHFSNFITAFFWRLRNVENISQLIQKLTQLNFVNRPLQLELVKINKKINATKQTLTTQLDFKRSLNLRSVPKKESQIQVRHLNWEFIKKKEKYQDGKDKYLNALFNTKRTELTLYLIKQFSKFLLLGDGDPVLCSSLLLEIMLKNTSTLLLDQHFLSNLKTFLINNVQKISNPVNVIIFFFLICQTNCIRIDDLVGRVLFNCIENKMKQINNPKKFNEAIIIFCIQAITILLSNECEFYHDQLSNVVTNMDFMINQVSIEIIFQILKTFQNYLGNEKIIQKSNIHSTLDLALSTICKQPLIRKYCLKLSFNNLALYDDFKKLSSQKSQLSLLLKLYPFESLQLENNLKDNIKTILMNINCWTIHFSSLGLNILINSNNVQYEEITYFLINTIINRLMKEPSLSGIFKRLILQVTSNIKNETINQISKLFQDLNLFKGKRFKESLIIINSLIDLFTTLFRTVSISSQKLNSIFDQLKQLMNNTNINTKKKVATNNNTNANTNKNTNSNSNTGGDGNQINTSTNNNPNKMEIENEKDNEIKTNDKDEKKKKSLKEEEDFDHFVSSVFLRVRLLNCCRSSFNDQSKCSNFCKIIIDLRSVLCQYEIKCFQCPDLATYLFDIFSFFILEIKSKQNKFFFIWNHLEKSNLTPKLKKKFRNAIPYFKYYTTTNGISQDKNLSSKQLFTRSQSQRSNIRQGKVSYSIKLETPSLNNPCLIDYWTILEGYNETFLSPLVVGGRRIVKRRRTRTRK</sequence>
<feature type="coiled-coil region" evidence="1">
    <location>
        <begin position="100"/>
        <end position="134"/>
    </location>
</feature>
<feature type="region of interest" description="Disordered" evidence="2">
    <location>
        <begin position="388"/>
        <end position="464"/>
    </location>
</feature>
<dbReference type="PANTHER" id="PTHR46567">
    <property type="entry name" value="MEDIATOR OF RNA POLYMERASE II TRANSCRIPTION SUBUNIT 12"/>
    <property type="match status" value="1"/>
</dbReference>
<organism evidence="3 4">
    <name type="scientific">Anaeramoeba flamelloides</name>
    <dbReference type="NCBI Taxonomy" id="1746091"/>
    <lineage>
        <taxon>Eukaryota</taxon>
        <taxon>Metamonada</taxon>
        <taxon>Anaeramoebidae</taxon>
        <taxon>Anaeramoeba</taxon>
    </lineage>
</organism>
<dbReference type="PANTHER" id="PTHR46567:SF1">
    <property type="entry name" value="MEDIATOR OF RNA POLYMERASE II TRANSCRIPTION SUBUNIT 12"/>
    <property type="match status" value="1"/>
</dbReference>
<feature type="compositionally biased region" description="Low complexity" evidence="2">
    <location>
        <begin position="1340"/>
        <end position="1381"/>
    </location>
</feature>
<evidence type="ECO:0000313" key="3">
    <source>
        <dbReference type="EMBL" id="KAJ3447102.1"/>
    </source>
</evidence>
<feature type="region of interest" description="Disordered" evidence="2">
    <location>
        <begin position="1340"/>
        <end position="1403"/>
    </location>
</feature>
<reference evidence="3" key="1">
    <citation type="submission" date="2022-08" db="EMBL/GenBank/DDBJ databases">
        <title>Novel sulphate-reducing endosymbionts in the free-living metamonad Anaeramoeba.</title>
        <authorList>
            <person name="Jerlstrom-Hultqvist J."/>
            <person name="Cepicka I."/>
            <person name="Gallot-Lavallee L."/>
            <person name="Salas-Leiva D."/>
            <person name="Curtis B.A."/>
            <person name="Zahonova K."/>
            <person name="Pipaliya S."/>
            <person name="Dacks J."/>
            <person name="Roger A.J."/>
        </authorList>
    </citation>
    <scope>NUCLEOTIDE SEQUENCE</scope>
    <source>
        <strain evidence="3">Busselton2</strain>
    </source>
</reference>
<keyword evidence="1" id="KW-0175">Coiled coil</keyword>
<evidence type="ECO:0000256" key="1">
    <source>
        <dbReference type="SAM" id="Coils"/>
    </source>
</evidence>
<accession>A0AAV7ZYS0</accession>
<dbReference type="Proteomes" id="UP001146793">
    <property type="component" value="Unassembled WGS sequence"/>
</dbReference>
<feature type="compositionally biased region" description="Low complexity" evidence="2">
    <location>
        <begin position="388"/>
        <end position="458"/>
    </location>
</feature>
<evidence type="ECO:0000256" key="2">
    <source>
        <dbReference type="SAM" id="MobiDB-lite"/>
    </source>
</evidence>
<gene>
    <name evidence="3" type="ORF">M0812_07319</name>
</gene>
<proteinExistence type="predicted"/>